<evidence type="ECO:0000313" key="8">
    <source>
        <dbReference type="Proteomes" id="UP000280792"/>
    </source>
</evidence>
<proteinExistence type="predicted"/>
<dbReference type="InterPro" id="IPR000620">
    <property type="entry name" value="EamA_dom"/>
</dbReference>
<keyword evidence="2 5" id="KW-0812">Transmembrane</keyword>
<feature type="transmembrane region" description="Helical" evidence="5">
    <location>
        <begin position="93"/>
        <end position="111"/>
    </location>
</feature>
<evidence type="ECO:0000256" key="3">
    <source>
        <dbReference type="ARBA" id="ARBA00022989"/>
    </source>
</evidence>
<evidence type="ECO:0000259" key="6">
    <source>
        <dbReference type="Pfam" id="PF00892"/>
    </source>
</evidence>
<name>A0A3P3VNM9_9GAMM</name>
<dbReference type="Proteomes" id="UP000280792">
    <property type="component" value="Unassembled WGS sequence"/>
</dbReference>
<evidence type="ECO:0000313" key="7">
    <source>
        <dbReference type="EMBL" id="RRJ83947.1"/>
    </source>
</evidence>
<dbReference type="PANTHER" id="PTHR32322">
    <property type="entry name" value="INNER MEMBRANE TRANSPORTER"/>
    <property type="match status" value="1"/>
</dbReference>
<dbReference type="PANTHER" id="PTHR32322:SF9">
    <property type="entry name" value="AMINO-ACID METABOLITE EFFLUX PUMP-RELATED"/>
    <property type="match status" value="1"/>
</dbReference>
<evidence type="ECO:0000256" key="1">
    <source>
        <dbReference type="ARBA" id="ARBA00004141"/>
    </source>
</evidence>
<evidence type="ECO:0000256" key="5">
    <source>
        <dbReference type="SAM" id="Phobius"/>
    </source>
</evidence>
<comment type="caution">
    <text evidence="7">The sequence shown here is derived from an EMBL/GenBank/DDBJ whole genome shotgun (WGS) entry which is preliminary data.</text>
</comment>
<feature type="transmembrane region" description="Helical" evidence="5">
    <location>
        <begin position="235"/>
        <end position="254"/>
    </location>
</feature>
<feature type="transmembrane region" description="Helical" evidence="5">
    <location>
        <begin position="36"/>
        <end position="56"/>
    </location>
</feature>
<gene>
    <name evidence="7" type="ORF">D0544_02160</name>
</gene>
<dbReference type="Pfam" id="PF00892">
    <property type="entry name" value="EamA"/>
    <property type="match status" value="1"/>
</dbReference>
<dbReference type="InterPro" id="IPR050638">
    <property type="entry name" value="AA-Vitamin_Transporters"/>
</dbReference>
<dbReference type="InterPro" id="IPR037185">
    <property type="entry name" value="EmrE-like"/>
</dbReference>
<dbReference type="RefSeq" id="WP_125014373.1">
    <property type="nucleotide sequence ID" value="NZ_QWEZ01000001.1"/>
</dbReference>
<dbReference type="GO" id="GO:0016020">
    <property type="term" value="C:membrane"/>
    <property type="evidence" value="ECO:0007669"/>
    <property type="project" value="UniProtKB-SubCell"/>
</dbReference>
<sequence length="288" mass="29339">MPLLPLSLLTALTMVAFAGNSLLCRAALLEGAIDPASFTSLRLLSGALCLWLLVTLSPRLRQAPGARGSWPSALALFAYAAGFSFAYTQLSAASGALLLFGAVQASMIGYGLWRGERLNPRQWLGFALAITGLVGLLLPGLQQPPLIASLLMIGAGVAWGVYSLRGRGAGNPTRVTAGNFLRAVPLAALLSLVTLASARLDGHGALLAIASGALASGLGYALWYRVLPALKATQAATVQLSVPVIAALGGALLLGEAIDLRLLLASAAILGGIALVILSTRPAKSGLG</sequence>
<protein>
    <submittedName>
        <fullName evidence="7">DMT family transporter</fullName>
    </submittedName>
</protein>
<feature type="domain" description="EamA" evidence="6">
    <location>
        <begin position="147"/>
        <end position="277"/>
    </location>
</feature>
<dbReference type="AlphaFoldDB" id="A0A3P3VNM9"/>
<dbReference type="SUPFAM" id="SSF103481">
    <property type="entry name" value="Multidrug resistance efflux transporter EmrE"/>
    <property type="match status" value="2"/>
</dbReference>
<comment type="subcellular location">
    <subcellularLocation>
        <location evidence="1">Membrane</location>
        <topology evidence="1">Multi-pass membrane protein</topology>
    </subcellularLocation>
</comment>
<organism evidence="7 8">
    <name type="scientific">Aestuariirhabdus litorea</name>
    <dbReference type="NCBI Taxonomy" id="2528527"/>
    <lineage>
        <taxon>Bacteria</taxon>
        <taxon>Pseudomonadati</taxon>
        <taxon>Pseudomonadota</taxon>
        <taxon>Gammaproteobacteria</taxon>
        <taxon>Oceanospirillales</taxon>
        <taxon>Aestuariirhabdaceae</taxon>
        <taxon>Aestuariirhabdus</taxon>
    </lineage>
</organism>
<feature type="transmembrane region" description="Helical" evidence="5">
    <location>
        <begin position="176"/>
        <end position="198"/>
    </location>
</feature>
<reference evidence="7 8" key="1">
    <citation type="submission" date="2018-08" db="EMBL/GenBank/DDBJ databases">
        <authorList>
            <person name="Khan S.A."/>
        </authorList>
    </citation>
    <scope>NUCLEOTIDE SEQUENCE [LARGE SCALE GENOMIC DNA]</scope>
    <source>
        <strain evidence="7 8">GTF-13</strain>
    </source>
</reference>
<feature type="transmembrane region" description="Helical" evidence="5">
    <location>
        <begin position="260"/>
        <end position="278"/>
    </location>
</feature>
<keyword evidence="4 5" id="KW-0472">Membrane</keyword>
<dbReference type="EMBL" id="QWEZ01000001">
    <property type="protein sequence ID" value="RRJ83947.1"/>
    <property type="molecule type" value="Genomic_DNA"/>
</dbReference>
<feature type="transmembrane region" description="Helical" evidence="5">
    <location>
        <begin position="68"/>
        <end position="87"/>
    </location>
</feature>
<reference evidence="7 8" key="2">
    <citation type="submission" date="2018-12" db="EMBL/GenBank/DDBJ databases">
        <title>Simiduia agarivorans gen. nov., sp. nov., a marine, agarolytic bacterium isolated from shallow coastal water from Keelung, Taiwan.</title>
        <authorList>
            <person name="Shieh W.Y."/>
        </authorList>
    </citation>
    <scope>NUCLEOTIDE SEQUENCE [LARGE SCALE GENOMIC DNA]</scope>
    <source>
        <strain evidence="7 8">GTF-13</strain>
    </source>
</reference>
<feature type="transmembrane region" description="Helical" evidence="5">
    <location>
        <begin position="123"/>
        <end position="141"/>
    </location>
</feature>
<keyword evidence="3 5" id="KW-1133">Transmembrane helix</keyword>
<feature type="transmembrane region" description="Helical" evidence="5">
    <location>
        <begin position="147"/>
        <end position="164"/>
    </location>
</feature>
<accession>A0A3P3VNM9</accession>
<evidence type="ECO:0000256" key="4">
    <source>
        <dbReference type="ARBA" id="ARBA00023136"/>
    </source>
</evidence>
<keyword evidence="8" id="KW-1185">Reference proteome</keyword>
<evidence type="ECO:0000256" key="2">
    <source>
        <dbReference type="ARBA" id="ARBA00022692"/>
    </source>
</evidence>
<feature type="transmembrane region" description="Helical" evidence="5">
    <location>
        <begin position="204"/>
        <end position="223"/>
    </location>
</feature>